<organism evidence="1 2">
    <name type="scientific">Aphis craccivora</name>
    <name type="common">Cowpea aphid</name>
    <dbReference type="NCBI Taxonomy" id="307492"/>
    <lineage>
        <taxon>Eukaryota</taxon>
        <taxon>Metazoa</taxon>
        <taxon>Ecdysozoa</taxon>
        <taxon>Arthropoda</taxon>
        <taxon>Hexapoda</taxon>
        <taxon>Insecta</taxon>
        <taxon>Pterygota</taxon>
        <taxon>Neoptera</taxon>
        <taxon>Paraneoptera</taxon>
        <taxon>Hemiptera</taxon>
        <taxon>Sternorrhyncha</taxon>
        <taxon>Aphidomorpha</taxon>
        <taxon>Aphidoidea</taxon>
        <taxon>Aphididae</taxon>
        <taxon>Aphidini</taxon>
        <taxon>Aphis</taxon>
        <taxon>Aphis</taxon>
    </lineage>
</organism>
<name>A0A6G0YH10_APHCR</name>
<gene>
    <name evidence="1" type="ORF">FWK35_00010266</name>
</gene>
<sequence length="60" mass="7191">IEDSTRPTPLGGSDECIDFTMLCLVHWRRNFLNFPIIFKSAEKNQKKIKEKWEFLRKTSF</sequence>
<feature type="non-terminal residue" evidence="1">
    <location>
        <position position="1"/>
    </location>
</feature>
<comment type="caution">
    <text evidence="1">The sequence shown here is derived from an EMBL/GenBank/DDBJ whole genome shotgun (WGS) entry which is preliminary data.</text>
</comment>
<reference evidence="1 2" key="1">
    <citation type="submission" date="2019-08" db="EMBL/GenBank/DDBJ databases">
        <title>Whole genome of Aphis craccivora.</title>
        <authorList>
            <person name="Voronova N.V."/>
            <person name="Shulinski R.S."/>
            <person name="Bandarenka Y.V."/>
            <person name="Zhorov D.G."/>
            <person name="Warner D."/>
        </authorList>
    </citation>
    <scope>NUCLEOTIDE SEQUENCE [LARGE SCALE GENOMIC DNA]</scope>
    <source>
        <strain evidence="1">180601</strain>
        <tissue evidence="1">Whole Body</tissue>
    </source>
</reference>
<accession>A0A6G0YH10</accession>
<keyword evidence="2" id="KW-1185">Reference proteome</keyword>
<dbReference type="AlphaFoldDB" id="A0A6G0YH10"/>
<dbReference type="EMBL" id="VUJU01003998">
    <property type="protein sequence ID" value="KAF0755856.1"/>
    <property type="molecule type" value="Genomic_DNA"/>
</dbReference>
<protein>
    <submittedName>
        <fullName evidence="1">Uncharacterized protein</fullName>
    </submittedName>
</protein>
<proteinExistence type="predicted"/>
<dbReference type="Proteomes" id="UP000478052">
    <property type="component" value="Unassembled WGS sequence"/>
</dbReference>
<evidence type="ECO:0000313" key="1">
    <source>
        <dbReference type="EMBL" id="KAF0755856.1"/>
    </source>
</evidence>
<evidence type="ECO:0000313" key="2">
    <source>
        <dbReference type="Proteomes" id="UP000478052"/>
    </source>
</evidence>